<accession>A0A1G7U547</accession>
<organism evidence="1 2">
    <name type="scientific">Paraburkholderia phenazinium</name>
    <dbReference type="NCBI Taxonomy" id="60549"/>
    <lineage>
        <taxon>Bacteria</taxon>
        <taxon>Pseudomonadati</taxon>
        <taxon>Pseudomonadota</taxon>
        <taxon>Betaproteobacteria</taxon>
        <taxon>Burkholderiales</taxon>
        <taxon>Burkholderiaceae</taxon>
        <taxon>Paraburkholderia</taxon>
    </lineage>
</organism>
<evidence type="ECO:0000313" key="1">
    <source>
        <dbReference type="EMBL" id="SDG42696.1"/>
    </source>
</evidence>
<dbReference type="EMBL" id="FNCJ01000003">
    <property type="protein sequence ID" value="SDG42696.1"/>
    <property type="molecule type" value="Genomic_DNA"/>
</dbReference>
<dbReference type="AlphaFoldDB" id="A0A1G7U547"/>
<dbReference type="Proteomes" id="UP000199706">
    <property type="component" value="Unassembled WGS sequence"/>
</dbReference>
<name>A0A1G7U547_9BURK</name>
<reference evidence="1 2" key="1">
    <citation type="submission" date="2016-10" db="EMBL/GenBank/DDBJ databases">
        <authorList>
            <person name="de Groot N.N."/>
        </authorList>
    </citation>
    <scope>NUCLEOTIDE SEQUENCE [LARGE SCALE GENOMIC DNA]</scope>
    <source>
        <strain evidence="1 2">LMG 2247</strain>
    </source>
</reference>
<sequence length="66" mass="7432">MLSVPDTTEQQHRLPVARWQNTTPSKLTCANYPVIQPDSHLQRSTVDHIKSVTDQTSEHRAAAPLQ</sequence>
<evidence type="ECO:0000313" key="2">
    <source>
        <dbReference type="Proteomes" id="UP000199706"/>
    </source>
</evidence>
<protein>
    <submittedName>
        <fullName evidence="1">Uncharacterized protein</fullName>
    </submittedName>
</protein>
<gene>
    <name evidence="1" type="ORF">SAMN05216466_103309</name>
</gene>
<proteinExistence type="predicted"/>